<sequence length="96" mass="10999">METVEVPRVPTPVAGNGSRRILPQDVRHMDQEKFQGLDDMQTEFKLPPAGSVFAEKLRQYEESIRPKFTISANAEIEHTGYKIGDQVRHINYIKCL</sequence>
<proteinExistence type="predicted"/>
<reference evidence="1" key="1">
    <citation type="journal article" date="2019" name="bioRxiv">
        <title>The Genome of the Zebra Mussel, Dreissena polymorpha: A Resource for Invasive Species Research.</title>
        <authorList>
            <person name="McCartney M.A."/>
            <person name="Auch B."/>
            <person name="Kono T."/>
            <person name="Mallez S."/>
            <person name="Zhang Y."/>
            <person name="Obille A."/>
            <person name="Becker A."/>
            <person name="Abrahante J.E."/>
            <person name="Garbe J."/>
            <person name="Badalamenti J.P."/>
            <person name="Herman A."/>
            <person name="Mangelson H."/>
            <person name="Liachko I."/>
            <person name="Sullivan S."/>
            <person name="Sone E.D."/>
            <person name="Koren S."/>
            <person name="Silverstein K.A.T."/>
            <person name="Beckman K.B."/>
            <person name="Gohl D.M."/>
        </authorList>
    </citation>
    <scope>NUCLEOTIDE SEQUENCE</scope>
    <source>
        <strain evidence="1">Duluth1</strain>
        <tissue evidence="1">Whole animal</tissue>
    </source>
</reference>
<keyword evidence="2" id="KW-1185">Reference proteome</keyword>
<name>A0A9D4H2E1_DREPO</name>
<dbReference type="AlphaFoldDB" id="A0A9D4H2E1"/>
<reference evidence="1" key="2">
    <citation type="submission" date="2020-11" db="EMBL/GenBank/DDBJ databases">
        <authorList>
            <person name="McCartney M.A."/>
            <person name="Auch B."/>
            <person name="Kono T."/>
            <person name="Mallez S."/>
            <person name="Becker A."/>
            <person name="Gohl D.M."/>
            <person name="Silverstein K.A.T."/>
            <person name="Koren S."/>
            <person name="Bechman K.B."/>
            <person name="Herman A."/>
            <person name="Abrahante J.E."/>
            <person name="Garbe J."/>
        </authorList>
    </citation>
    <scope>NUCLEOTIDE SEQUENCE</scope>
    <source>
        <strain evidence="1">Duluth1</strain>
        <tissue evidence="1">Whole animal</tissue>
    </source>
</reference>
<evidence type="ECO:0000313" key="2">
    <source>
        <dbReference type="Proteomes" id="UP000828390"/>
    </source>
</evidence>
<dbReference type="Proteomes" id="UP000828390">
    <property type="component" value="Unassembled WGS sequence"/>
</dbReference>
<gene>
    <name evidence="1" type="ORF">DPMN_130111</name>
</gene>
<protein>
    <submittedName>
        <fullName evidence="1">Uncharacterized protein</fullName>
    </submittedName>
</protein>
<evidence type="ECO:0000313" key="1">
    <source>
        <dbReference type="EMBL" id="KAH3828159.1"/>
    </source>
</evidence>
<dbReference type="EMBL" id="JAIWYP010000005">
    <property type="protein sequence ID" value="KAH3828159.1"/>
    <property type="molecule type" value="Genomic_DNA"/>
</dbReference>
<accession>A0A9D4H2E1</accession>
<comment type="caution">
    <text evidence="1">The sequence shown here is derived from an EMBL/GenBank/DDBJ whole genome shotgun (WGS) entry which is preliminary data.</text>
</comment>
<organism evidence="1 2">
    <name type="scientific">Dreissena polymorpha</name>
    <name type="common">Zebra mussel</name>
    <name type="synonym">Mytilus polymorpha</name>
    <dbReference type="NCBI Taxonomy" id="45954"/>
    <lineage>
        <taxon>Eukaryota</taxon>
        <taxon>Metazoa</taxon>
        <taxon>Spiralia</taxon>
        <taxon>Lophotrochozoa</taxon>
        <taxon>Mollusca</taxon>
        <taxon>Bivalvia</taxon>
        <taxon>Autobranchia</taxon>
        <taxon>Heteroconchia</taxon>
        <taxon>Euheterodonta</taxon>
        <taxon>Imparidentia</taxon>
        <taxon>Neoheterodontei</taxon>
        <taxon>Myida</taxon>
        <taxon>Dreissenoidea</taxon>
        <taxon>Dreissenidae</taxon>
        <taxon>Dreissena</taxon>
    </lineage>
</organism>